<accession>A0A0L0FPY6</accession>
<reference evidence="2 3" key="1">
    <citation type="submission" date="2011-02" db="EMBL/GenBank/DDBJ databases">
        <title>The Genome Sequence of Sphaeroforma arctica JP610.</title>
        <authorList>
            <consortium name="The Broad Institute Genome Sequencing Platform"/>
            <person name="Russ C."/>
            <person name="Cuomo C."/>
            <person name="Young S.K."/>
            <person name="Zeng Q."/>
            <person name="Gargeya S."/>
            <person name="Alvarado L."/>
            <person name="Berlin A."/>
            <person name="Chapman S.B."/>
            <person name="Chen Z."/>
            <person name="Freedman E."/>
            <person name="Gellesch M."/>
            <person name="Goldberg J."/>
            <person name="Griggs A."/>
            <person name="Gujja S."/>
            <person name="Heilman E."/>
            <person name="Heiman D."/>
            <person name="Howarth C."/>
            <person name="Mehta T."/>
            <person name="Neiman D."/>
            <person name="Pearson M."/>
            <person name="Roberts A."/>
            <person name="Saif S."/>
            <person name="Shea T."/>
            <person name="Shenoy N."/>
            <person name="Sisk P."/>
            <person name="Stolte C."/>
            <person name="Sykes S."/>
            <person name="White J."/>
            <person name="Yandava C."/>
            <person name="Burger G."/>
            <person name="Gray M.W."/>
            <person name="Holland P.W.H."/>
            <person name="King N."/>
            <person name="Lang F.B.F."/>
            <person name="Roger A.J."/>
            <person name="Ruiz-Trillo I."/>
            <person name="Haas B."/>
            <person name="Nusbaum C."/>
            <person name="Birren B."/>
        </authorList>
    </citation>
    <scope>NUCLEOTIDE SEQUENCE [LARGE SCALE GENOMIC DNA]</scope>
    <source>
        <strain evidence="2 3">JP610</strain>
    </source>
</reference>
<keyword evidence="3" id="KW-1185">Reference proteome</keyword>
<evidence type="ECO:0000256" key="1">
    <source>
        <dbReference type="SAM" id="Phobius"/>
    </source>
</evidence>
<feature type="transmembrane region" description="Helical" evidence="1">
    <location>
        <begin position="12"/>
        <end position="42"/>
    </location>
</feature>
<sequence>MARRRQPEQISSAAFIGGVVPFVIAASAVAAGAAVVGAVLGLGEGSAAPAMLHYSTSHVALQHQPCCITAPAMLHYSTSHVTLQHQCTTGLLHWMGIHRPQPEPRIDNPCCSLCPSAGAFSSGGAFASASALLGFCSLSCLHVQS</sequence>
<evidence type="ECO:0000313" key="3">
    <source>
        <dbReference type="Proteomes" id="UP000054560"/>
    </source>
</evidence>
<dbReference type="AlphaFoldDB" id="A0A0L0FPY6"/>
<organism evidence="2 3">
    <name type="scientific">Sphaeroforma arctica JP610</name>
    <dbReference type="NCBI Taxonomy" id="667725"/>
    <lineage>
        <taxon>Eukaryota</taxon>
        <taxon>Ichthyosporea</taxon>
        <taxon>Ichthyophonida</taxon>
        <taxon>Sphaeroforma</taxon>
    </lineage>
</organism>
<dbReference type="RefSeq" id="XP_014152681.1">
    <property type="nucleotide sequence ID" value="XM_014297206.1"/>
</dbReference>
<name>A0A0L0FPY6_9EUKA</name>
<keyword evidence="1" id="KW-0812">Transmembrane</keyword>
<dbReference type="GeneID" id="25909298"/>
<proteinExistence type="predicted"/>
<protein>
    <submittedName>
        <fullName evidence="2">Uncharacterized protein</fullName>
    </submittedName>
</protein>
<keyword evidence="1" id="KW-1133">Transmembrane helix</keyword>
<dbReference type="EMBL" id="KQ242425">
    <property type="protein sequence ID" value="KNC78779.1"/>
    <property type="molecule type" value="Genomic_DNA"/>
</dbReference>
<evidence type="ECO:0000313" key="2">
    <source>
        <dbReference type="EMBL" id="KNC78779.1"/>
    </source>
</evidence>
<gene>
    <name evidence="2" type="ORF">SARC_08794</name>
</gene>
<dbReference type="Proteomes" id="UP000054560">
    <property type="component" value="Unassembled WGS sequence"/>
</dbReference>
<keyword evidence="1" id="KW-0472">Membrane</keyword>